<dbReference type="STRING" id="89065.SAMN05216605_13315"/>
<keyword evidence="1" id="KW-0812">Transmembrane</keyword>
<organism evidence="2 3">
    <name type="scientific">Pseudomonas abietaniphila</name>
    <dbReference type="NCBI Taxonomy" id="89065"/>
    <lineage>
        <taxon>Bacteria</taxon>
        <taxon>Pseudomonadati</taxon>
        <taxon>Pseudomonadota</taxon>
        <taxon>Gammaproteobacteria</taxon>
        <taxon>Pseudomonadales</taxon>
        <taxon>Pseudomonadaceae</taxon>
        <taxon>Pseudomonas</taxon>
    </lineage>
</organism>
<dbReference type="EMBL" id="FNCO01000033">
    <property type="protein sequence ID" value="SDJ49839.1"/>
    <property type="molecule type" value="Genomic_DNA"/>
</dbReference>
<feature type="transmembrane region" description="Helical" evidence="1">
    <location>
        <begin position="6"/>
        <end position="26"/>
    </location>
</feature>
<keyword evidence="1" id="KW-0472">Membrane</keyword>
<name>A0A1G8U7Z9_9PSED</name>
<sequence>MVMSVIVIVIVIACTVVMIMVSRLGAGRLRIMRTACM</sequence>
<reference evidence="3" key="1">
    <citation type="submission" date="2016-10" db="EMBL/GenBank/DDBJ databases">
        <authorList>
            <person name="Varghese N."/>
            <person name="Submissions S."/>
        </authorList>
    </citation>
    <scope>NUCLEOTIDE SEQUENCE [LARGE SCALE GENOMIC DNA]</scope>
    <source>
        <strain evidence="3">ATCC 700689</strain>
    </source>
</reference>
<gene>
    <name evidence="2" type="ORF">SAMN05216605_13315</name>
</gene>
<dbReference type="AlphaFoldDB" id="A0A1G8U7Z9"/>
<evidence type="ECO:0000256" key="1">
    <source>
        <dbReference type="SAM" id="Phobius"/>
    </source>
</evidence>
<keyword evidence="3" id="KW-1185">Reference proteome</keyword>
<evidence type="ECO:0000313" key="2">
    <source>
        <dbReference type="EMBL" id="SDJ49839.1"/>
    </source>
</evidence>
<protein>
    <submittedName>
        <fullName evidence="2">Uncharacterized protein</fullName>
    </submittedName>
</protein>
<accession>A0A1G8U7Z9</accession>
<proteinExistence type="predicted"/>
<dbReference type="Proteomes" id="UP000182894">
    <property type="component" value="Unassembled WGS sequence"/>
</dbReference>
<keyword evidence="1" id="KW-1133">Transmembrane helix</keyword>
<evidence type="ECO:0000313" key="3">
    <source>
        <dbReference type="Proteomes" id="UP000182894"/>
    </source>
</evidence>